<dbReference type="PANTHER" id="PTHR43158:SF1">
    <property type="entry name" value="ABC TRANSPORTER, ATP-BINDING PROTEIN"/>
    <property type="match status" value="1"/>
</dbReference>
<dbReference type="PROSITE" id="PS50893">
    <property type="entry name" value="ABC_TRANSPORTER_2"/>
    <property type="match status" value="1"/>
</dbReference>
<dbReference type="GO" id="GO:0016887">
    <property type="term" value="F:ATP hydrolysis activity"/>
    <property type="evidence" value="ECO:0007669"/>
    <property type="project" value="InterPro"/>
</dbReference>
<evidence type="ECO:0000259" key="3">
    <source>
        <dbReference type="PROSITE" id="PS50893"/>
    </source>
</evidence>
<sequence>MENRIKIESLQRTITVEKPQKNVLKVGPVSLDISGNKIIGIFGQKESGKRTFIQLLSGIKYSDSGVVIFNEKTWFKNELAYIPSEFPFNSKMKVKDIITTYQTLYWDSWDDDKWKYFLIRYNIDPTLKVLHLSLEMKQQLIVAVSLSHNAKILIIDEPKEGFEPFIRKEIYDDIIKCTYEYESITFISTDDTEVVNDVVDHILYFEQGSAIINASKFDFPEEANRILNTDNNKMNITEFVEEYNRRNQK</sequence>
<proteinExistence type="predicted"/>
<dbReference type="KEGG" id="eio:H9L01_02445"/>
<evidence type="ECO:0000256" key="2">
    <source>
        <dbReference type="ARBA" id="ARBA00022840"/>
    </source>
</evidence>
<evidence type="ECO:0000313" key="5">
    <source>
        <dbReference type="Proteomes" id="UP000515928"/>
    </source>
</evidence>
<evidence type="ECO:0000313" key="4">
    <source>
        <dbReference type="EMBL" id="QNN61245.1"/>
    </source>
</evidence>
<dbReference type="PANTHER" id="PTHR43158">
    <property type="entry name" value="SKFA PEPTIDE EXPORT ATP-BINDING PROTEIN SKFE"/>
    <property type="match status" value="1"/>
</dbReference>
<keyword evidence="5" id="KW-1185">Reference proteome</keyword>
<dbReference type="Proteomes" id="UP000515928">
    <property type="component" value="Chromosome"/>
</dbReference>
<feature type="domain" description="ABC transporter" evidence="3">
    <location>
        <begin position="5"/>
        <end position="232"/>
    </location>
</feature>
<dbReference type="SUPFAM" id="SSF52540">
    <property type="entry name" value="P-loop containing nucleoside triphosphate hydrolases"/>
    <property type="match status" value="1"/>
</dbReference>
<protein>
    <submittedName>
        <fullName evidence="4">ATP-binding cassette domain-containing protein</fullName>
    </submittedName>
</protein>
<dbReference type="EMBL" id="CP060715">
    <property type="protein sequence ID" value="QNN61245.1"/>
    <property type="molecule type" value="Genomic_DNA"/>
</dbReference>
<dbReference type="InterPro" id="IPR027417">
    <property type="entry name" value="P-loop_NTPase"/>
</dbReference>
<reference evidence="4 5" key="1">
    <citation type="submission" date="2020-08" db="EMBL/GenBank/DDBJ databases">
        <title>Genome sequence of Erysipelothrix inopinata DSM 15511T.</title>
        <authorList>
            <person name="Hyun D.-W."/>
            <person name="Bae J.-W."/>
        </authorList>
    </citation>
    <scope>NUCLEOTIDE SEQUENCE [LARGE SCALE GENOMIC DNA]</scope>
    <source>
        <strain evidence="4 5">DSM 15511</strain>
    </source>
</reference>
<gene>
    <name evidence="4" type="ORF">H9L01_02445</name>
</gene>
<evidence type="ECO:0000256" key="1">
    <source>
        <dbReference type="ARBA" id="ARBA00022741"/>
    </source>
</evidence>
<dbReference type="Gene3D" id="3.40.50.300">
    <property type="entry name" value="P-loop containing nucleotide triphosphate hydrolases"/>
    <property type="match status" value="1"/>
</dbReference>
<dbReference type="AlphaFoldDB" id="A0A7G9S070"/>
<dbReference type="Pfam" id="PF00005">
    <property type="entry name" value="ABC_tran"/>
    <property type="match status" value="1"/>
</dbReference>
<name>A0A7G9S070_9FIRM</name>
<dbReference type="InterPro" id="IPR003439">
    <property type="entry name" value="ABC_transporter-like_ATP-bd"/>
</dbReference>
<keyword evidence="2 4" id="KW-0067">ATP-binding</keyword>
<keyword evidence="1" id="KW-0547">Nucleotide-binding</keyword>
<organism evidence="4 5">
    <name type="scientific">Erysipelothrix inopinata</name>
    <dbReference type="NCBI Taxonomy" id="225084"/>
    <lineage>
        <taxon>Bacteria</taxon>
        <taxon>Bacillati</taxon>
        <taxon>Bacillota</taxon>
        <taxon>Erysipelotrichia</taxon>
        <taxon>Erysipelotrichales</taxon>
        <taxon>Erysipelotrichaceae</taxon>
        <taxon>Erysipelothrix</taxon>
    </lineage>
</organism>
<dbReference type="RefSeq" id="WP_187534447.1">
    <property type="nucleotide sequence ID" value="NZ_CBCSHU010000001.1"/>
</dbReference>
<accession>A0A7G9S070</accession>
<dbReference type="GO" id="GO:0005524">
    <property type="term" value="F:ATP binding"/>
    <property type="evidence" value="ECO:0007669"/>
    <property type="project" value="UniProtKB-KW"/>
</dbReference>